<dbReference type="EMBL" id="QYAD01000001">
    <property type="protein sequence ID" value="MBL3689094.1"/>
    <property type="molecule type" value="Genomic_DNA"/>
</dbReference>
<evidence type="ECO:0000256" key="9">
    <source>
        <dbReference type="SAM" id="Phobius"/>
    </source>
</evidence>
<comment type="caution">
    <text evidence="11">The sequence shown here is derived from an EMBL/GenBank/DDBJ whole genome shotgun (WGS) entry which is preliminary data.</text>
</comment>
<proteinExistence type="predicted"/>
<accession>A0ABS1SM72</accession>
<dbReference type="CDD" id="cd16917">
    <property type="entry name" value="HATPase_UhpB-NarQ-NarX-like"/>
    <property type="match status" value="1"/>
</dbReference>
<keyword evidence="6 11" id="KW-0418">Kinase</keyword>
<evidence type="ECO:0000259" key="10">
    <source>
        <dbReference type="Pfam" id="PF07730"/>
    </source>
</evidence>
<name>A0ABS1SM72_9MICO</name>
<evidence type="ECO:0000256" key="2">
    <source>
        <dbReference type="ARBA" id="ARBA00012438"/>
    </source>
</evidence>
<protein>
    <recommendedName>
        <fullName evidence="2">histidine kinase</fullName>
        <ecNumber evidence="2">2.7.13.3</ecNumber>
    </recommendedName>
</protein>
<evidence type="ECO:0000313" key="12">
    <source>
        <dbReference type="Proteomes" id="UP001646141"/>
    </source>
</evidence>
<dbReference type="RefSeq" id="WP_202381056.1">
    <property type="nucleotide sequence ID" value="NZ_BAAAMA010000004.1"/>
</dbReference>
<dbReference type="Gene3D" id="1.20.5.1930">
    <property type="match status" value="1"/>
</dbReference>
<dbReference type="InterPro" id="IPR011712">
    <property type="entry name" value="Sig_transdc_His_kin_sub3_dim/P"/>
</dbReference>
<keyword evidence="9" id="KW-1133">Transmembrane helix</keyword>
<evidence type="ECO:0000256" key="4">
    <source>
        <dbReference type="ARBA" id="ARBA00022679"/>
    </source>
</evidence>
<feature type="transmembrane region" description="Helical" evidence="9">
    <location>
        <begin position="77"/>
        <end position="101"/>
    </location>
</feature>
<dbReference type="PANTHER" id="PTHR24421:SF10">
    <property type="entry name" value="NITRATE_NITRITE SENSOR PROTEIN NARQ"/>
    <property type="match status" value="1"/>
</dbReference>
<evidence type="ECO:0000313" key="11">
    <source>
        <dbReference type="EMBL" id="MBL3689094.1"/>
    </source>
</evidence>
<gene>
    <name evidence="11" type="ORF">D3226_03855</name>
</gene>
<evidence type="ECO:0000256" key="7">
    <source>
        <dbReference type="ARBA" id="ARBA00022840"/>
    </source>
</evidence>
<evidence type="ECO:0000256" key="8">
    <source>
        <dbReference type="ARBA" id="ARBA00023012"/>
    </source>
</evidence>
<evidence type="ECO:0000256" key="3">
    <source>
        <dbReference type="ARBA" id="ARBA00022553"/>
    </source>
</evidence>
<feature type="transmembrane region" description="Helical" evidence="9">
    <location>
        <begin position="121"/>
        <end position="140"/>
    </location>
</feature>
<keyword evidence="7" id="KW-0067">ATP-binding</keyword>
<reference evidence="11 12" key="1">
    <citation type="submission" date="2018-09" db="EMBL/GenBank/DDBJ databases">
        <title>Comparative genomics of Leucobacter spp.</title>
        <authorList>
            <person name="Reis A.C."/>
            <person name="Kolvenbach B.A."/>
            <person name="Corvini P.F.X."/>
            <person name="Nunes O.C."/>
        </authorList>
    </citation>
    <scope>NUCLEOTIDE SEQUENCE [LARGE SCALE GENOMIC DNA]</scope>
    <source>
        <strain evidence="11 12">L-1</strain>
    </source>
</reference>
<dbReference type="Proteomes" id="UP001646141">
    <property type="component" value="Unassembled WGS sequence"/>
</dbReference>
<dbReference type="InterPro" id="IPR050482">
    <property type="entry name" value="Sensor_HK_TwoCompSys"/>
</dbReference>
<dbReference type="SUPFAM" id="SSF55874">
    <property type="entry name" value="ATPase domain of HSP90 chaperone/DNA topoisomerase II/histidine kinase"/>
    <property type="match status" value="1"/>
</dbReference>
<dbReference type="EC" id="2.7.13.3" evidence="2"/>
<keyword evidence="4" id="KW-0808">Transferase</keyword>
<comment type="catalytic activity">
    <reaction evidence="1">
        <text>ATP + protein L-histidine = ADP + protein N-phospho-L-histidine.</text>
        <dbReference type="EC" id="2.7.13.3"/>
    </reaction>
</comment>
<feature type="transmembrane region" description="Helical" evidence="9">
    <location>
        <begin position="146"/>
        <end position="165"/>
    </location>
</feature>
<keyword evidence="9" id="KW-0472">Membrane</keyword>
<feature type="domain" description="Signal transduction histidine kinase subgroup 3 dimerisation and phosphoacceptor" evidence="10">
    <location>
        <begin position="200"/>
        <end position="271"/>
    </location>
</feature>
<dbReference type="Gene3D" id="3.30.565.10">
    <property type="entry name" value="Histidine kinase-like ATPase, C-terminal domain"/>
    <property type="match status" value="1"/>
</dbReference>
<keyword evidence="8" id="KW-0902">Two-component regulatory system</keyword>
<feature type="transmembrane region" description="Helical" evidence="9">
    <location>
        <begin position="20"/>
        <end position="42"/>
    </location>
</feature>
<dbReference type="Pfam" id="PF07730">
    <property type="entry name" value="HisKA_3"/>
    <property type="match status" value="1"/>
</dbReference>
<keyword evidence="9" id="KW-0812">Transmembrane</keyword>
<keyword evidence="12" id="KW-1185">Reference proteome</keyword>
<evidence type="ECO:0000256" key="1">
    <source>
        <dbReference type="ARBA" id="ARBA00000085"/>
    </source>
</evidence>
<evidence type="ECO:0000256" key="6">
    <source>
        <dbReference type="ARBA" id="ARBA00022777"/>
    </source>
</evidence>
<dbReference type="InterPro" id="IPR036890">
    <property type="entry name" value="HATPase_C_sf"/>
</dbReference>
<sequence>MTTAEPSNVGMGATRPPLAPWRVALVYVGIAVALAAIGLGGIWNDLSLLPERPARWWTLATAVPAAATVLMKRRAPWWGLLLAIGIAAVDVLTVGGLVPLFAVLEMLHSGIIALSAPRRRLVLRGIVAVTIAGAAATLLVTGDPGATVLVGLQLGALLGMTYWYANSVAQSSELVALYRQRAAGLERLAELDRDHAVRTERDRVARELHDVVAGHVAAVAIRSEAALSAGDGANSAAAGTGADRATLRAVRDSSLAAHEALRDLIGVLRTDTAAQRHTAEPGRASLPQLAAEAERSGLRVAVDDTGAGALTPTADLTLGQVVREALANAARHDAGGSVQVNVDAADGPTQQPGVRVEIITRGGSPLAHPELRGSQLGLRLLDERVRASGGEFRAGPNPSGWLVSAWLPTKTGPA</sequence>
<organism evidence="11 12">
    <name type="scientific">Leucobacter chromiireducens subsp. chromiireducens</name>
    <dbReference type="NCBI Taxonomy" id="660067"/>
    <lineage>
        <taxon>Bacteria</taxon>
        <taxon>Bacillati</taxon>
        <taxon>Actinomycetota</taxon>
        <taxon>Actinomycetes</taxon>
        <taxon>Micrococcales</taxon>
        <taxon>Microbacteriaceae</taxon>
        <taxon>Leucobacter</taxon>
    </lineage>
</organism>
<dbReference type="GO" id="GO:0016301">
    <property type="term" value="F:kinase activity"/>
    <property type="evidence" value="ECO:0007669"/>
    <property type="project" value="UniProtKB-KW"/>
</dbReference>
<dbReference type="PANTHER" id="PTHR24421">
    <property type="entry name" value="NITRATE/NITRITE SENSOR PROTEIN NARX-RELATED"/>
    <property type="match status" value="1"/>
</dbReference>
<keyword evidence="3" id="KW-0597">Phosphoprotein</keyword>
<keyword evidence="5" id="KW-0547">Nucleotide-binding</keyword>
<evidence type="ECO:0000256" key="5">
    <source>
        <dbReference type="ARBA" id="ARBA00022741"/>
    </source>
</evidence>